<dbReference type="PANTHER" id="PTHR46390">
    <property type="entry name" value="MANNOSE-1-PHOSPHATE GUANYLYLTRANSFERASE"/>
    <property type="match status" value="1"/>
</dbReference>
<dbReference type="Pfam" id="PF20511">
    <property type="entry name" value="PMI_typeI_cat"/>
    <property type="match status" value="1"/>
</dbReference>
<evidence type="ECO:0000259" key="4">
    <source>
        <dbReference type="Pfam" id="PF01050"/>
    </source>
</evidence>
<protein>
    <recommendedName>
        <fullName evidence="1">Phosphohexomutase</fullName>
    </recommendedName>
    <alternativeName>
        <fullName evidence="2">Phosphomannose isomerase</fullName>
    </alternativeName>
</protein>
<dbReference type="InterPro" id="IPR011051">
    <property type="entry name" value="RmlC_Cupin_sf"/>
</dbReference>
<dbReference type="Pfam" id="PF01050">
    <property type="entry name" value="MannoseP_isomer"/>
    <property type="match status" value="1"/>
</dbReference>
<dbReference type="InterPro" id="IPR005835">
    <property type="entry name" value="NTP_transferase_dom"/>
</dbReference>
<proteinExistence type="predicted"/>
<keyword evidence="8" id="KW-1185">Reference proteome</keyword>
<feature type="domain" description="Phosphomannose isomerase type I catalytic" evidence="5">
    <location>
        <begin position="468"/>
        <end position="569"/>
    </location>
</feature>
<dbReference type="CDD" id="cd07010">
    <property type="entry name" value="cupin_PMI_type_I_N_bac"/>
    <property type="match status" value="1"/>
</dbReference>
<evidence type="ECO:0000259" key="6">
    <source>
        <dbReference type="Pfam" id="PF21621"/>
    </source>
</evidence>
<evidence type="ECO:0000256" key="2">
    <source>
        <dbReference type="ARBA" id="ARBA00030762"/>
    </source>
</evidence>
<dbReference type="InterPro" id="IPR014710">
    <property type="entry name" value="RmlC-like_jellyroll"/>
</dbReference>
<comment type="caution">
    <text evidence="7">The sequence shown here is derived from an EMBL/GenBank/DDBJ whole genome shotgun (WGS) entry which is preliminary data.</text>
</comment>
<dbReference type="Pfam" id="PF00483">
    <property type="entry name" value="NTP_transferase"/>
    <property type="match status" value="1"/>
</dbReference>
<dbReference type="Gene3D" id="2.60.120.10">
    <property type="entry name" value="Jelly Rolls"/>
    <property type="match status" value="3"/>
</dbReference>
<evidence type="ECO:0000259" key="5">
    <source>
        <dbReference type="Pfam" id="PF20511"/>
    </source>
</evidence>
<dbReference type="InterPro" id="IPR051161">
    <property type="entry name" value="Mannose-6P_isomerase_type2"/>
</dbReference>
<dbReference type="SUPFAM" id="SSF53448">
    <property type="entry name" value="Nucleotide-diphospho-sugar transferases"/>
    <property type="match status" value="1"/>
</dbReference>
<accession>A0ABV1H8X2</accession>
<keyword evidence="7" id="KW-0413">Isomerase</keyword>
<feature type="domain" description="Mannose-6-phosphate isomerase cupin" evidence="6">
    <location>
        <begin position="708"/>
        <end position="786"/>
    </location>
</feature>
<dbReference type="InterPro" id="IPR046457">
    <property type="entry name" value="PMI_typeI_cat"/>
</dbReference>
<evidence type="ECO:0000256" key="1">
    <source>
        <dbReference type="ARBA" id="ARBA00029741"/>
    </source>
</evidence>
<gene>
    <name evidence="7" type="ORF">WMO37_13070</name>
</gene>
<reference evidence="7" key="1">
    <citation type="submission" date="2024-03" db="EMBL/GenBank/DDBJ databases">
        <title>Human intestinal bacterial collection.</title>
        <authorList>
            <person name="Pauvert C."/>
            <person name="Hitch T.C.A."/>
            <person name="Clavel T."/>
        </authorList>
    </citation>
    <scope>NUCLEOTIDE SEQUENCE [LARGE SCALE GENOMIC DNA]</scope>
    <source>
        <strain evidence="7">CLA-AA-H89B</strain>
    </source>
</reference>
<organism evidence="7 8">
    <name type="scientific">Lachnospira intestinalis</name>
    <dbReference type="NCBI Taxonomy" id="3133158"/>
    <lineage>
        <taxon>Bacteria</taxon>
        <taxon>Bacillati</taxon>
        <taxon>Bacillota</taxon>
        <taxon>Clostridia</taxon>
        <taxon>Lachnospirales</taxon>
        <taxon>Lachnospiraceae</taxon>
        <taxon>Lachnospira</taxon>
    </lineage>
</organism>
<dbReference type="Gene3D" id="3.90.550.10">
    <property type="entry name" value="Spore Coat Polysaccharide Biosynthesis Protein SpsA, Chain A"/>
    <property type="match status" value="1"/>
</dbReference>
<sequence length="786" mass="88977">MKCVILAGGSGDSLWPLSRKNYPKQFMNIKEGRSLLQETVVRNMPFCDEFIIVTKESYRNIVNGQMKAFQSLKYRVVLEGSPKGTAAAIMLGSQFCNQSELVFVVTADNLIEGQEYKDAIIRAKELAKQGSIVALGVKPAKKNSNFGYLLRDEENVLKFIEKIRLDDDESFGYDDGFLWNSGMFLYRAGDLINAARAICPELYDTCRMAKRKVAAIRRTVRFSQKVMKDIPQGSIERLIFEKLKDMKVVETAFRWKDVGNVCDLDENSSVSHSENVLKNHCEDVMVINSADRQLVVTNDIQDVVVVNTEDAVYVSSKERVDDIKNIISENKEKYENYFDYNRISYREWGIHELLNASDGYKVKKVTVFPGMSMNLHQHEMRSEHWSVVEGTATITLGTETKDYHKYESVFVPIGMKHKVANKTDKNVVIIEVGIGEILSESDMVKIYSQESDGTAEDNYVKAANEPVVKLDPAFKDNLWGGTKLRTVFGKKCDYDVIGESWELSAHPDGQSRIADGRYKGMLFNDYLSIIGKEALGWKCQAQDRFPVLIKFIDAKQALSIQIHPDDEYALENEGEYGKNEMWYVIDCEPGAYLYCGLSKDVSKEEIEERIANNTITEVLNRIDVKPGDVVMVKAGTIHAIGAGILICEIQQNSNSTYRMYDYDRRDKFGNPRELHVAKALDVVDTKAYVKDENCEVILEKNDAYTLERLVQCKYFECLKYDIYSEVKIGMDETSFLSVLFISGEGTIETDDGNKTMPYKAGESFFISAGKRSVVIKGTGTCIVTHV</sequence>
<evidence type="ECO:0000313" key="7">
    <source>
        <dbReference type="EMBL" id="MEQ2555923.1"/>
    </source>
</evidence>
<dbReference type="CDD" id="cd02213">
    <property type="entry name" value="cupin_PMI_typeII_C"/>
    <property type="match status" value="1"/>
</dbReference>
<evidence type="ECO:0000313" key="8">
    <source>
        <dbReference type="Proteomes" id="UP001546774"/>
    </source>
</evidence>
<feature type="domain" description="Nucleotidyl transferase" evidence="3">
    <location>
        <begin position="3"/>
        <end position="267"/>
    </location>
</feature>
<name>A0ABV1H8X2_9FIRM</name>
<dbReference type="InterPro" id="IPR029044">
    <property type="entry name" value="Nucleotide-diphossugar_trans"/>
</dbReference>
<dbReference type="Proteomes" id="UP001546774">
    <property type="component" value="Unassembled WGS sequence"/>
</dbReference>
<dbReference type="SUPFAM" id="SSF51182">
    <property type="entry name" value="RmlC-like cupins"/>
    <property type="match status" value="2"/>
</dbReference>
<evidence type="ECO:0000259" key="3">
    <source>
        <dbReference type="Pfam" id="PF00483"/>
    </source>
</evidence>
<dbReference type="GO" id="GO:0016853">
    <property type="term" value="F:isomerase activity"/>
    <property type="evidence" value="ECO:0007669"/>
    <property type="project" value="UniProtKB-KW"/>
</dbReference>
<dbReference type="EMBL" id="JBBMFS010000014">
    <property type="protein sequence ID" value="MEQ2555923.1"/>
    <property type="molecule type" value="Genomic_DNA"/>
</dbReference>
<dbReference type="Pfam" id="PF21621">
    <property type="entry name" value="MPI_cupin_dom"/>
    <property type="match status" value="1"/>
</dbReference>
<feature type="domain" description="Mannose-6-phosphate isomerase type II C-terminal" evidence="4">
    <location>
        <begin position="341"/>
        <end position="446"/>
    </location>
</feature>
<dbReference type="InterPro" id="IPR001538">
    <property type="entry name" value="Man6P_isomerase-2_C"/>
</dbReference>
<dbReference type="InterPro" id="IPR049071">
    <property type="entry name" value="MPI_cupin_dom"/>
</dbReference>
<dbReference type="PANTHER" id="PTHR46390:SF1">
    <property type="entry name" value="MANNOSE-1-PHOSPHATE GUANYLYLTRANSFERASE"/>
    <property type="match status" value="1"/>
</dbReference>